<sequence>MDHHDGANCRLIDSQLDFFGEEVDHGHFVKELDVKVTLPIFAEYVFRSCHCFSNLEQVTEVIDEFDRLSAHPGSYSGSRRDPHPLALIKALTQSIGCSQLRYKADNILKFRTALRE</sequence>
<dbReference type="EMBL" id="JAVFWL010000005">
    <property type="protein sequence ID" value="KAK6756169.1"/>
    <property type="molecule type" value="Genomic_DNA"/>
</dbReference>
<accession>A0ABR1E0F2</accession>
<protein>
    <submittedName>
        <fullName evidence="1">Uncharacterized protein</fullName>
    </submittedName>
</protein>
<reference evidence="1 2" key="1">
    <citation type="submission" date="2023-08" db="EMBL/GenBank/DDBJ databases">
        <title>A Necator americanus chromosomal reference genome.</title>
        <authorList>
            <person name="Ilik V."/>
            <person name="Petrzelkova K.J."/>
            <person name="Pardy F."/>
            <person name="Fuh T."/>
            <person name="Niatou-Singa F.S."/>
            <person name="Gouil Q."/>
            <person name="Baker L."/>
            <person name="Ritchie M.E."/>
            <person name="Jex A.R."/>
            <person name="Gazzola D."/>
            <person name="Li H."/>
            <person name="Toshio Fujiwara R."/>
            <person name="Zhan B."/>
            <person name="Aroian R.V."/>
            <person name="Pafco B."/>
            <person name="Schwarz E.M."/>
        </authorList>
    </citation>
    <scope>NUCLEOTIDE SEQUENCE [LARGE SCALE GENOMIC DNA]</scope>
    <source>
        <strain evidence="1 2">Aroian</strain>
        <tissue evidence="1">Whole animal</tissue>
    </source>
</reference>
<comment type="caution">
    <text evidence="1">The sequence shown here is derived from an EMBL/GenBank/DDBJ whole genome shotgun (WGS) entry which is preliminary data.</text>
</comment>
<evidence type="ECO:0000313" key="2">
    <source>
        <dbReference type="Proteomes" id="UP001303046"/>
    </source>
</evidence>
<keyword evidence="2" id="KW-1185">Reference proteome</keyword>
<evidence type="ECO:0000313" key="1">
    <source>
        <dbReference type="EMBL" id="KAK6756169.1"/>
    </source>
</evidence>
<gene>
    <name evidence="1" type="primary">Necator_chrV.g19307</name>
    <name evidence="1" type="ORF">RB195_014515</name>
</gene>
<organism evidence="1 2">
    <name type="scientific">Necator americanus</name>
    <name type="common">Human hookworm</name>
    <dbReference type="NCBI Taxonomy" id="51031"/>
    <lineage>
        <taxon>Eukaryota</taxon>
        <taxon>Metazoa</taxon>
        <taxon>Ecdysozoa</taxon>
        <taxon>Nematoda</taxon>
        <taxon>Chromadorea</taxon>
        <taxon>Rhabditida</taxon>
        <taxon>Rhabditina</taxon>
        <taxon>Rhabditomorpha</taxon>
        <taxon>Strongyloidea</taxon>
        <taxon>Ancylostomatidae</taxon>
        <taxon>Bunostominae</taxon>
        <taxon>Necator</taxon>
    </lineage>
</organism>
<dbReference type="Proteomes" id="UP001303046">
    <property type="component" value="Unassembled WGS sequence"/>
</dbReference>
<name>A0ABR1E0F2_NECAM</name>
<proteinExistence type="predicted"/>